<dbReference type="Pfam" id="PF10611">
    <property type="entry name" value="DUF2469"/>
    <property type="match status" value="1"/>
</dbReference>
<dbReference type="AlphaFoldDB" id="A0A261FBG7"/>
<dbReference type="OrthoDB" id="3213600at2"/>
<dbReference type="Proteomes" id="UP000228976">
    <property type="component" value="Unassembled WGS sequence"/>
</dbReference>
<reference evidence="1" key="3">
    <citation type="submission" date="2021-09" db="EMBL/GenBank/DDBJ databases">
        <authorList>
            <person name="Gilroy R."/>
        </authorList>
    </citation>
    <scope>NUCLEOTIDE SEQUENCE</scope>
    <source>
        <strain evidence="1">578</strain>
    </source>
</reference>
<sequence>MSAEDLDNFESDAELHLYREYRDVLKLFKYVVEVDRRFYLCNKVDVQSHSTGTDVYFELTLTDAWVWDVYRTSRFIKSARVVTFKDINVEELSHSDADMDIPSQF</sequence>
<reference evidence="2 3" key="1">
    <citation type="journal article" date="2017" name="BMC Genomics">
        <title>Comparative genomic and phylogenomic analyses of the Bifidobacteriaceae family.</title>
        <authorList>
            <person name="Lugli G.A."/>
            <person name="Milani C."/>
            <person name="Turroni F."/>
            <person name="Duranti S."/>
            <person name="Mancabelli L."/>
            <person name="Mangifesta M."/>
            <person name="Ferrario C."/>
            <person name="Modesto M."/>
            <person name="Mattarelli P."/>
            <person name="Jiri K."/>
            <person name="van Sinderen D."/>
            <person name="Ventura M."/>
        </authorList>
    </citation>
    <scope>NUCLEOTIDE SEQUENCE [LARGE SCALE GENOMIC DNA]</scope>
    <source>
        <strain evidence="2 3">LMG 21773</strain>
    </source>
</reference>
<dbReference type="EMBL" id="DYWK01000002">
    <property type="protein sequence ID" value="HJF17794.1"/>
    <property type="molecule type" value="Genomic_DNA"/>
</dbReference>
<accession>A0A261FBG7</accession>
<protein>
    <submittedName>
        <fullName evidence="1">DUF2469 domain-containing protein</fullName>
    </submittedName>
    <submittedName>
        <fullName evidence="2">Protein often found in actinomycetes clustered with signal peptidase and/or RNaseHII</fullName>
    </submittedName>
</protein>
<dbReference type="Proteomes" id="UP000715651">
    <property type="component" value="Unassembled WGS sequence"/>
</dbReference>
<proteinExistence type="predicted"/>
<name>A0A261FBG7_9BIFI</name>
<comment type="caution">
    <text evidence="2">The sequence shown here is derived from an EMBL/GenBank/DDBJ whole genome shotgun (WGS) entry which is preliminary data.</text>
</comment>
<evidence type="ECO:0000313" key="3">
    <source>
        <dbReference type="Proteomes" id="UP000228976"/>
    </source>
</evidence>
<reference evidence="1" key="2">
    <citation type="journal article" date="2021" name="PeerJ">
        <title>Extensive microbial diversity within the chicken gut microbiome revealed by metagenomics and culture.</title>
        <authorList>
            <person name="Gilroy R."/>
            <person name="Ravi A."/>
            <person name="Getino M."/>
            <person name="Pursley I."/>
            <person name="Horton D.L."/>
            <person name="Alikhan N.F."/>
            <person name="Baker D."/>
            <person name="Gharbi K."/>
            <person name="Hall N."/>
            <person name="Watson M."/>
            <person name="Adriaenssens E.M."/>
            <person name="Foster-Nyarko E."/>
            <person name="Jarju S."/>
            <person name="Secka A."/>
            <person name="Antonio M."/>
            <person name="Oren A."/>
            <person name="Chaudhuri R.R."/>
            <person name="La Ragione R."/>
            <person name="Hildebrand F."/>
            <person name="Pallen M.J."/>
        </authorList>
    </citation>
    <scope>NUCLEOTIDE SEQUENCE</scope>
    <source>
        <strain evidence="1">578</strain>
    </source>
</reference>
<organism evidence="2 3">
    <name type="scientific">Aeriscardovia aeriphila</name>
    <dbReference type="NCBI Taxonomy" id="218139"/>
    <lineage>
        <taxon>Bacteria</taxon>
        <taxon>Bacillati</taxon>
        <taxon>Actinomycetota</taxon>
        <taxon>Actinomycetes</taxon>
        <taxon>Bifidobacteriales</taxon>
        <taxon>Bifidobacteriaceae</taxon>
        <taxon>Aeriscardovia</taxon>
    </lineage>
</organism>
<dbReference type="EMBL" id="MWWU01000002">
    <property type="protein sequence ID" value="OZG56472.1"/>
    <property type="molecule type" value="Genomic_DNA"/>
</dbReference>
<evidence type="ECO:0000313" key="2">
    <source>
        <dbReference type="EMBL" id="OZG56472.1"/>
    </source>
</evidence>
<gene>
    <name evidence="2" type="ORF">AEAE_0960</name>
    <name evidence="1" type="ORF">K8U78_01265</name>
</gene>
<evidence type="ECO:0000313" key="1">
    <source>
        <dbReference type="EMBL" id="HJF17794.1"/>
    </source>
</evidence>
<dbReference type="RefSeq" id="WP_094689992.1">
    <property type="nucleotide sequence ID" value="NZ_JACBYZ010000001.1"/>
</dbReference>
<keyword evidence="3" id="KW-1185">Reference proteome</keyword>
<dbReference type="InterPro" id="IPR019592">
    <property type="entry name" value="DUF2469"/>
</dbReference>